<protein>
    <submittedName>
        <fullName evidence="1">Uncharacterized protein</fullName>
    </submittedName>
</protein>
<dbReference type="AlphaFoldDB" id="A0A6M3KCL1"/>
<dbReference type="EMBL" id="MT142376">
    <property type="protein sequence ID" value="QJA79335.1"/>
    <property type="molecule type" value="Genomic_DNA"/>
</dbReference>
<gene>
    <name evidence="1" type="ORF">MM415A00919_0032</name>
</gene>
<accession>A0A6M3KCL1</accession>
<sequence length="57" mass="6379">MEDMILIVIRALAVLGEKGVHSILSKVNNLVIESPNEIDNELFKIVLNAVKSYEIKN</sequence>
<evidence type="ECO:0000313" key="1">
    <source>
        <dbReference type="EMBL" id="QJA79335.1"/>
    </source>
</evidence>
<name>A0A6M3KCL1_9ZZZZ</name>
<organism evidence="1">
    <name type="scientific">viral metagenome</name>
    <dbReference type="NCBI Taxonomy" id="1070528"/>
    <lineage>
        <taxon>unclassified sequences</taxon>
        <taxon>metagenomes</taxon>
        <taxon>organismal metagenomes</taxon>
    </lineage>
</organism>
<proteinExistence type="predicted"/>
<reference evidence="1" key="1">
    <citation type="submission" date="2020-03" db="EMBL/GenBank/DDBJ databases">
        <title>The deep terrestrial virosphere.</title>
        <authorList>
            <person name="Holmfeldt K."/>
            <person name="Nilsson E."/>
            <person name="Simone D."/>
            <person name="Lopez-Fernandez M."/>
            <person name="Wu X."/>
            <person name="de Brujin I."/>
            <person name="Lundin D."/>
            <person name="Andersson A."/>
            <person name="Bertilsson S."/>
            <person name="Dopson M."/>
        </authorList>
    </citation>
    <scope>NUCLEOTIDE SEQUENCE</scope>
    <source>
        <strain evidence="1">MM415A00919</strain>
    </source>
</reference>